<accession>A0ABR3J4Q8</accession>
<feature type="domain" description="Cyclin-like" evidence="2">
    <location>
        <begin position="219"/>
        <end position="304"/>
    </location>
</feature>
<gene>
    <name evidence="3" type="ORF">HGRIS_007365</name>
</gene>
<proteinExistence type="predicted"/>
<dbReference type="CDD" id="cd20557">
    <property type="entry name" value="CYCLIN_ScPCL1-like"/>
    <property type="match status" value="1"/>
</dbReference>
<dbReference type="Gene3D" id="1.10.472.10">
    <property type="entry name" value="Cyclin-like"/>
    <property type="match status" value="1"/>
</dbReference>
<dbReference type="SUPFAM" id="SSF47954">
    <property type="entry name" value="Cyclin-like"/>
    <property type="match status" value="1"/>
</dbReference>
<feature type="compositionally biased region" description="Polar residues" evidence="1">
    <location>
        <begin position="478"/>
        <end position="491"/>
    </location>
</feature>
<feature type="region of interest" description="Disordered" evidence="1">
    <location>
        <begin position="478"/>
        <end position="501"/>
    </location>
</feature>
<dbReference type="EMBL" id="JASNQZ010000011">
    <property type="protein sequence ID" value="KAL0950562.1"/>
    <property type="molecule type" value="Genomic_DNA"/>
</dbReference>
<dbReference type="Pfam" id="PF08613">
    <property type="entry name" value="Cyclin"/>
    <property type="match status" value="1"/>
</dbReference>
<dbReference type="InterPro" id="IPR013763">
    <property type="entry name" value="Cyclin-like_dom"/>
</dbReference>
<dbReference type="InterPro" id="IPR013922">
    <property type="entry name" value="Cyclin_PHO80-like"/>
</dbReference>
<dbReference type="PANTHER" id="PTHR15615">
    <property type="match status" value="1"/>
</dbReference>
<dbReference type="SMART" id="SM00385">
    <property type="entry name" value="CYCLIN"/>
    <property type="match status" value="1"/>
</dbReference>
<dbReference type="PANTHER" id="PTHR15615:SF27">
    <property type="entry name" value="PHO85 CYCLIN CLG1"/>
    <property type="match status" value="1"/>
</dbReference>
<feature type="compositionally biased region" description="Basic residues" evidence="1">
    <location>
        <begin position="364"/>
        <end position="376"/>
    </location>
</feature>
<feature type="compositionally biased region" description="Low complexity" evidence="1">
    <location>
        <begin position="111"/>
        <end position="123"/>
    </location>
</feature>
<reference evidence="4" key="1">
    <citation type="submission" date="2024-06" db="EMBL/GenBank/DDBJ databases">
        <title>Multi-omics analyses provide insights into the biosynthesis of the anticancer antibiotic pleurotin in Hohenbuehelia grisea.</title>
        <authorList>
            <person name="Weaver J.A."/>
            <person name="Alberti F."/>
        </authorList>
    </citation>
    <scope>NUCLEOTIDE SEQUENCE [LARGE SCALE GENOMIC DNA]</scope>
    <source>
        <strain evidence="4">T-177</strain>
    </source>
</reference>
<dbReference type="Proteomes" id="UP001556367">
    <property type="component" value="Unassembled WGS sequence"/>
</dbReference>
<protein>
    <recommendedName>
        <fullName evidence="2">Cyclin-like domain-containing protein</fullName>
    </recommendedName>
</protein>
<organism evidence="3 4">
    <name type="scientific">Hohenbuehelia grisea</name>
    <dbReference type="NCBI Taxonomy" id="104357"/>
    <lineage>
        <taxon>Eukaryota</taxon>
        <taxon>Fungi</taxon>
        <taxon>Dikarya</taxon>
        <taxon>Basidiomycota</taxon>
        <taxon>Agaricomycotina</taxon>
        <taxon>Agaricomycetes</taxon>
        <taxon>Agaricomycetidae</taxon>
        <taxon>Agaricales</taxon>
        <taxon>Pleurotineae</taxon>
        <taxon>Pleurotaceae</taxon>
        <taxon>Hohenbuehelia</taxon>
    </lineage>
</organism>
<feature type="region of interest" description="Disordered" evidence="1">
    <location>
        <begin position="103"/>
        <end position="123"/>
    </location>
</feature>
<keyword evidence="4" id="KW-1185">Reference proteome</keyword>
<feature type="region of interest" description="Disordered" evidence="1">
    <location>
        <begin position="349"/>
        <end position="444"/>
    </location>
</feature>
<comment type="caution">
    <text evidence="3">The sequence shown here is derived from an EMBL/GenBank/DDBJ whole genome shotgun (WGS) entry which is preliminary data.</text>
</comment>
<evidence type="ECO:0000256" key="1">
    <source>
        <dbReference type="SAM" id="MobiDB-lite"/>
    </source>
</evidence>
<evidence type="ECO:0000259" key="2">
    <source>
        <dbReference type="SMART" id="SM00385"/>
    </source>
</evidence>
<sequence>MASLYTSPSLPRTPSHYAMNSAALPSLPLPQDFSNWVFKHAKHHLLTPPMTSTFEQRKMHLPPVKLTTTLPPIAHLQRQLPPRTSKSRHYRFYARVSDLPVLVTPPDEESPSSPSPASSSKLPPIQDLAAVDDASQSKPFMPADAPYLVDWLDVSRTRSAHFIAEKTCEMICYLWFSIQPSPSSPTHPARSPNLAHSPSYRPSSTTTTLQLVATPTFIQFMQKLLETTQVSQSVIVLSLHYIYRLKERNRFTAGLAGSEFRIAVAALMMANKFLDDNTYTNKTWSEVSGIDLNEINKMEREFLLGVDFNLYVDKVTYESWLNLLKGLVMAKERDSRQWRKSRGLLRISRLTNPQSSAGPASRTYSRHRVSSSHRARSTSPGQTTRSLAYPSNGHHFSAAPQPSSHAYSAVPDPILSSPTPKSGSKRTAEAAFSPTSASFSHLPAKRPVSMSLRIPEQTGATTPSHSPLESLQSFAKMSIASSPSANRSTPSAPHPAWHHSSPATLSTAYAVDEESRSSVPQNLYFYTLSCSPMENEEENRWRKTRLRYHQPPLPSQPAYYYPPQPSRPVDIQSASTSPHDTHIHVGPPSLPHFHETMWTRQPANSTAQAAPAAPPAPAYRHNGDGQCDSACAQPHYVPAQVYTESPVQSAPFANAGPPGVHSYPTPLQHRSSPVYAHQSWARGRRY</sequence>
<feature type="compositionally biased region" description="Polar residues" evidence="1">
    <location>
        <begin position="349"/>
        <end position="358"/>
    </location>
</feature>
<feature type="region of interest" description="Disordered" evidence="1">
    <location>
        <begin position="663"/>
        <end position="686"/>
    </location>
</feature>
<evidence type="ECO:0000313" key="3">
    <source>
        <dbReference type="EMBL" id="KAL0950562.1"/>
    </source>
</evidence>
<name>A0ABR3J4Q8_9AGAR</name>
<dbReference type="InterPro" id="IPR036915">
    <property type="entry name" value="Cyclin-like_sf"/>
</dbReference>
<evidence type="ECO:0000313" key="4">
    <source>
        <dbReference type="Proteomes" id="UP001556367"/>
    </source>
</evidence>